<evidence type="ECO:0000256" key="3">
    <source>
        <dbReference type="ARBA" id="ARBA00022448"/>
    </source>
</evidence>
<keyword evidence="8" id="KW-0066">ATP synthesis</keyword>
<keyword evidence="3" id="KW-0813">Transport</keyword>
<dbReference type="GO" id="GO:0046933">
    <property type="term" value="F:proton-transporting ATP synthase activity, rotational mechanism"/>
    <property type="evidence" value="ECO:0007669"/>
    <property type="project" value="InterPro"/>
</dbReference>
<dbReference type="CDD" id="cd12151">
    <property type="entry name" value="F1-ATPase_gamma"/>
    <property type="match status" value="1"/>
</dbReference>
<gene>
    <name evidence="9" type="primary">atpG_35</name>
    <name evidence="9" type="ORF">SDC9_165270</name>
</gene>
<dbReference type="InterPro" id="IPR035968">
    <property type="entry name" value="ATP_synth_F1_ATPase_gsu"/>
</dbReference>
<proteinExistence type="inferred from homology"/>
<name>A0A645G150_9ZZZZ</name>
<keyword evidence="6" id="KW-0472">Membrane</keyword>
<keyword evidence="5" id="KW-0406">Ion transport</keyword>
<evidence type="ECO:0000256" key="4">
    <source>
        <dbReference type="ARBA" id="ARBA00022781"/>
    </source>
</evidence>
<dbReference type="Gene3D" id="1.10.287.80">
    <property type="entry name" value="ATP synthase, gamma subunit, helix hairpin domain"/>
    <property type="match status" value="1"/>
</dbReference>
<evidence type="ECO:0000256" key="5">
    <source>
        <dbReference type="ARBA" id="ARBA00023065"/>
    </source>
</evidence>
<comment type="subcellular location">
    <subcellularLocation>
        <location evidence="1">Membrane</location>
        <topology evidence="1">Peripheral membrane protein</topology>
    </subcellularLocation>
</comment>
<dbReference type="InterPro" id="IPR000131">
    <property type="entry name" value="ATP_synth_F1_gsu"/>
</dbReference>
<organism evidence="9">
    <name type="scientific">bioreactor metagenome</name>
    <dbReference type="NCBI Taxonomy" id="1076179"/>
    <lineage>
        <taxon>unclassified sequences</taxon>
        <taxon>metagenomes</taxon>
        <taxon>ecological metagenomes</taxon>
    </lineage>
</organism>
<keyword evidence="4" id="KW-0375">Hydrogen ion transport</keyword>
<dbReference type="SUPFAM" id="SSF52943">
    <property type="entry name" value="ATP synthase (F1-ATPase), gamma subunit"/>
    <property type="match status" value="1"/>
</dbReference>
<evidence type="ECO:0000256" key="6">
    <source>
        <dbReference type="ARBA" id="ARBA00023136"/>
    </source>
</evidence>
<evidence type="ECO:0000313" key="9">
    <source>
        <dbReference type="EMBL" id="MPN17913.1"/>
    </source>
</evidence>
<reference evidence="9" key="1">
    <citation type="submission" date="2019-08" db="EMBL/GenBank/DDBJ databases">
        <authorList>
            <person name="Kucharzyk K."/>
            <person name="Murdoch R.W."/>
            <person name="Higgins S."/>
            <person name="Loffler F."/>
        </authorList>
    </citation>
    <scope>NUCLEOTIDE SEQUENCE</scope>
</reference>
<dbReference type="GO" id="GO:0045259">
    <property type="term" value="C:proton-transporting ATP synthase complex"/>
    <property type="evidence" value="ECO:0007669"/>
    <property type="project" value="UniProtKB-KW"/>
</dbReference>
<dbReference type="PANTHER" id="PTHR11693">
    <property type="entry name" value="ATP SYNTHASE GAMMA CHAIN"/>
    <property type="match status" value="1"/>
</dbReference>
<protein>
    <submittedName>
        <fullName evidence="9">ATP synthase gamma chain</fullName>
    </submittedName>
</protein>
<dbReference type="EMBL" id="VSSQ01065152">
    <property type="protein sequence ID" value="MPN17913.1"/>
    <property type="molecule type" value="Genomic_DNA"/>
</dbReference>
<dbReference type="Gene3D" id="3.40.1380.10">
    <property type="match status" value="1"/>
</dbReference>
<dbReference type="AlphaFoldDB" id="A0A645G150"/>
<sequence length="166" mass="18821">MRRRANVIAEFTDFKSPVNFLDVSPISHLVVEDFLAHKYDQVFLSYTQFESMSRQHPVIRKLLPLEVEYEGHGFNATHKSGTSVFSYEPDANDLLDEIIPRFTAMQIFQAILSSQASEHAARMVAMKNASDNASNLVGLLQLEYNKIRQQKITSEMLDIVGGTINQ</sequence>
<evidence type="ECO:0000256" key="2">
    <source>
        <dbReference type="ARBA" id="ARBA00007681"/>
    </source>
</evidence>
<comment type="caution">
    <text evidence="9">The sequence shown here is derived from an EMBL/GenBank/DDBJ whole genome shotgun (WGS) entry which is preliminary data.</text>
</comment>
<keyword evidence="7" id="KW-0139">CF(1)</keyword>
<evidence type="ECO:0000256" key="7">
    <source>
        <dbReference type="ARBA" id="ARBA00023196"/>
    </source>
</evidence>
<dbReference type="PANTHER" id="PTHR11693:SF22">
    <property type="entry name" value="ATP SYNTHASE SUBUNIT GAMMA, MITOCHONDRIAL"/>
    <property type="match status" value="1"/>
</dbReference>
<dbReference type="PRINTS" id="PR00126">
    <property type="entry name" value="ATPASEGAMMA"/>
</dbReference>
<accession>A0A645G150</accession>
<evidence type="ECO:0000256" key="1">
    <source>
        <dbReference type="ARBA" id="ARBA00004170"/>
    </source>
</evidence>
<evidence type="ECO:0000256" key="8">
    <source>
        <dbReference type="ARBA" id="ARBA00023310"/>
    </source>
</evidence>
<comment type="similarity">
    <text evidence="2">Belongs to the ATPase gamma chain family.</text>
</comment>
<dbReference type="Pfam" id="PF00231">
    <property type="entry name" value="ATP-synt"/>
    <property type="match status" value="1"/>
</dbReference>